<accession>A0A401FRX6</accession>
<sequence length="234" mass="26219">MIKGKRKPFEEIKDLLRGHKKVLNVGCGGCVSVCYAGGMKEVNILNDQLTVSFKQDDVPFQIDGHTVERQCNMQYLAELDKIVPRYDALMSMACGAGCQYLAERFPDIPVYPAINTMFIGVDKEVGMFEERCRACGNCVLGLTGGICPVTRCAKSLFNGPCGGTNITSCEINKDVPCAWFDIYERLKAIGQLDNIKKIKPPMEWQNTTRGVFVQEGYEERFEKKEKKGILSRVH</sequence>
<dbReference type="EMBL" id="BEXT01000001">
    <property type="protein sequence ID" value="GBC59715.1"/>
    <property type="molecule type" value="Genomic_DNA"/>
</dbReference>
<dbReference type="PANTHER" id="PTHR38755:SF1">
    <property type="entry name" value="METHYLENE-TETRAHYDROFOLATE REDUCTASE C-TERMINAL DOMAIN-CONTAINING PROTEIN"/>
    <property type="match status" value="1"/>
</dbReference>
<feature type="domain" description="Methylene-tetrahydrofolate reductase C-terminal-like" evidence="1">
    <location>
        <begin position="111"/>
        <end position="205"/>
    </location>
</feature>
<comment type="caution">
    <text evidence="2">The sequence shown here is derived from an EMBL/GenBank/DDBJ whole genome shotgun (WGS) entry which is preliminary data.</text>
</comment>
<evidence type="ECO:0000313" key="2">
    <source>
        <dbReference type="EMBL" id="GBC59715.1"/>
    </source>
</evidence>
<name>A0A401FRX6_9BACT</name>
<organism evidence="2 3">
    <name type="scientific">Desulfonema ishimotonii</name>
    <dbReference type="NCBI Taxonomy" id="45657"/>
    <lineage>
        <taxon>Bacteria</taxon>
        <taxon>Pseudomonadati</taxon>
        <taxon>Thermodesulfobacteriota</taxon>
        <taxon>Desulfobacteria</taxon>
        <taxon>Desulfobacterales</taxon>
        <taxon>Desulfococcaceae</taxon>
        <taxon>Desulfonema</taxon>
    </lineage>
</organism>
<evidence type="ECO:0000313" key="3">
    <source>
        <dbReference type="Proteomes" id="UP000288096"/>
    </source>
</evidence>
<reference evidence="3" key="2">
    <citation type="submission" date="2019-01" db="EMBL/GenBank/DDBJ databases">
        <title>Genome sequence of Desulfonema ishimotonii strain Tokyo 01.</title>
        <authorList>
            <person name="Fukui M."/>
        </authorList>
    </citation>
    <scope>NUCLEOTIDE SEQUENCE [LARGE SCALE GENOMIC DNA]</scope>
    <source>
        <strain evidence="3">Tokyo 01</strain>
    </source>
</reference>
<dbReference type="OrthoDB" id="9803687at2"/>
<keyword evidence="3" id="KW-1185">Reference proteome</keyword>
<dbReference type="PANTHER" id="PTHR38755">
    <property type="entry name" value="5,10-METHYLENETETRAHYDROFOLATE REDUCTASE"/>
    <property type="match status" value="1"/>
</dbReference>
<dbReference type="Pfam" id="PF12225">
    <property type="entry name" value="DUF5981"/>
    <property type="match status" value="1"/>
</dbReference>
<dbReference type="InterPro" id="IPR022026">
    <property type="entry name" value="DUF5981"/>
</dbReference>
<protein>
    <recommendedName>
        <fullName evidence="1">Methylene-tetrahydrofolate reductase C-terminal-like domain-containing protein</fullName>
    </recommendedName>
</protein>
<reference evidence="3" key="1">
    <citation type="submission" date="2017-11" db="EMBL/GenBank/DDBJ databases">
        <authorList>
            <person name="Watanabe M."/>
            <person name="Kojima H."/>
        </authorList>
    </citation>
    <scope>NUCLEOTIDE SEQUENCE [LARGE SCALE GENOMIC DNA]</scope>
    <source>
        <strain evidence="3">Tokyo 01</strain>
    </source>
</reference>
<evidence type="ECO:0000259" key="1">
    <source>
        <dbReference type="Pfam" id="PF12225"/>
    </source>
</evidence>
<proteinExistence type="predicted"/>
<dbReference type="Proteomes" id="UP000288096">
    <property type="component" value="Unassembled WGS sequence"/>
</dbReference>
<gene>
    <name evidence="2" type="ORF">DENIS_0656</name>
</gene>
<dbReference type="AlphaFoldDB" id="A0A401FRX6"/>